<sequence length="55" mass="6419">MTTELRRDLCNMNLLHNSRKHPTLLTYMNLDVLACFEQQPLSSPSRQESTRGSRQ</sequence>
<evidence type="ECO:0000313" key="1">
    <source>
        <dbReference type="EMBL" id="OAY55402.1"/>
    </source>
</evidence>
<gene>
    <name evidence="1" type="ORF">MANES_03G151100</name>
</gene>
<dbReference type="EMBL" id="CM004389">
    <property type="protein sequence ID" value="OAY55402.1"/>
    <property type="molecule type" value="Genomic_DNA"/>
</dbReference>
<protein>
    <submittedName>
        <fullName evidence="1">Uncharacterized protein</fullName>
    </submittedName>
</protein>
<reference evidence="1" key="1">
    <citation type="submission" date="2016-02" db="EMBL/GenBank/DDBJ databases">
        <title>WGS assembly of Manihot esculenta.</title>
        <authorList>
            <person name="Bredeson J.V."/>
            <person name="Prochnik S.E."/>
            <person name="Lyons J.B."/>
            <person name="Schmutz J."/>
            <person name="Grimwood J."/>
            <person name="Vrebalov J."/>
            <person name="Bart R.S."/>
            <person name="Amuge T."/>
            <person name="Ferguson M.E."/>
            <person name="Green R."/>
            <person name="Putnam N."/>
            <person name="Stites J."/>
            <person name="Rounsley S."/>
            <person name="Rokhsar D.S."/>
        </authorList>
    </citation>
    <scope>NUCLEOTIDE SEQUENCE [LARGE SCALE GENOMIC DNA]</scope>
    <source>
        <tissue evidence="1">Leaf</tissue>
    </source>
</reference>
<proteinExistence type="predicted"/>
<accession>A0A2C9W7T8</accession>
<organism evidence="1">
    <name type="scientific">Manihot esculenta</name>
    <name type="common">Cassava</name>
    <name type="synonym">Jatropha manihot</name>
    <dbReference type="NCBI Taxonomy" id="3983"/>
    <lineage>
        <taxon>Eukaryota</taxon>
        <taxon>Viridiplantae</taxon>
        <taxon>Streptophyta</taxon>
        <taxon>Embryophyta</taxon>
        <taxon>Tracheophyta</taxon>
        <taxon>Spermatophyta</taxon>
        <taxon>Magnoliopsida</taxon>
        <taxon>eudicotyledons</taxon>
        <taxon>Gunneridae</taxon>
        <taxon>Pentapetalae</taxon>
        <taxon>rosids</taxon>
        <taxon>fabids</taxon>
        <taxon>Malpighiales</taxon>
        <taxon>Euphorbiaceae</taxon>
        <taxon>Crotonoideae</taxon>
        <taxon>Manihoteae</taxon>
        <taxon>Manihot</taxon>
    </lineage>
</organism>
<dbReference type="AlphaFoldDB" id="A0A2C9W7T8"/>
<name>A0A2C9W7T8_MANES</name>